<feature type="chain" id="PRO_5012686900" description="Protein sleepless" evidence="5">
    <location>
        <begin position="26"/>
        <end position="189"/>
    </location>
</feature>
<feature type="signal peptide" evidence="5">
    <location>
        <begin position="1"/>
        <end position="25"/>
    </location>
</feature>
<feature type="compositionally biased region" description="Low complexity" evidence="3">
    <location>
        <begin position="127"/>
        <end position="139"/>
    </location>
</feature>
<accession>A0A1W0WNW9</accession>
<gene>
    <name evidence="6" type="ORF">BV898_08917</name>
</gene>
<dbReference type="InterPro" id="IPR031424">
    <property type="entry name" value="QVR-like"/>
</dbReference>
<evidence type="ECO:0000256" key="4">
    <source>
        <dbReference type="SAM" id="Phobius"/>
    </source>
</evidence>
<keyword evidence="4" id="KW-1133">Transmembrane helix</keyword>
<reference evidence="7" key="1">
    <citation type="submission" date="2017-01" db="EMBL/GenBank/DDBJ databases">
        <title>Comparative genomics of anhydrobiosis in the tardigrade Hypsibius dujardini.</title>
        <authorList>
            <person name="Yoshida Y."/>
            <person name="Koutsovoulos G."/>
            <person name="Laetsch D."/>
            <person name="Stevens L."/>
            <person name="Kumar S."/>
            <person name="Horikawa D."/>
            <person name="Ishino K."/>
            <person name="Komine S."/>
            <person name="Tomita M."/>
            <person name="Blaxter M."/>
            <person name="Arakawa K."/>
        </authorList>
    </citation>
    <scope>NUCLEOTIDE SEQUENCE [LARGE SCALE GENOMIC DNA]</scope>
    <source>
        <strain evidence="7">Z151</strain>
    </source>
</reference>
<sequence>MASLGPTAAVVLLVLSAGCYPIVTAIQCYVCGSTQSGPCAANPFVTTAPGIQDVTCALDVTTCETRETTGQEDATIVQTSRGCSDPGNRVGCGSITSSGWPRQQIKWCHCDVALCNRASLSELQSGTTTPPQTVTDATTESLNATSTDSGSENNAAATLSSCVIIILACLLPIALAKTLLEPTSWSSPA</sequence>
<name>A0A1W0WNW9_HYPEX</name>
<evidence type="ECO:0000313" key="7">
    <source>
        <dbReference type="Proteomes" id="UP000192578"/>
    </source>
</evidence>
<dbReference type="GO" id="GO:0032222">
    <property type="term" value="P:regulation of synaptic transmission, cholinergic"/>
    <property type="evidence" value="ECO:0007669"/>
    <property type="project" value="InterPro"/>
</dbReference>
<dbReference type="Pfam" id="PF17064">
    <property type="entry name" value="QVR"/>
    <property type="match status" value="1"/>
</dbReference>
<evidence type="ECO:0000256" key="5">
    <source>
        <dbReference type="SAM" id="SignalP"/>
    </source>
</evidence>
<feature type="transmembrane region" description="Helical" evidence="4">
    <location>
        <begin position="155"/>
        <end position="176"/>
    </location>
</feature>
<keyword evidence="1 5" id="KW-0732">Signal</keyword>
<keyword evidence="2" id="KW-0325">Glycoprotein</keyword>
<keyword evidence="4" id="KW-0812">Transmembrane</keyword>
<keyword evidence="4" id="KW-0472">Membrane</keyword>
<proteinExistence type="predicted"/>
<dbReference type="AlphaFoldDB" id="A0A1W0WNW9"/>
<protein>
    <recommendedName>
        <fullName evidence="8">Protein sleepless</fullName>
    </recommendedName>
</protein>
<evidence type="ECO:0000256" key="2">
    <source>
        <dbReference type="ARBA" id="ARBA00023180"/>
    </source>
</evidence>
<evidence type="ECO:0000313" key="6">
    <source>
        <dbReference type="EMBL" id="OQV16911.1"/>
    </source>
</evidence>
<evidence type="ECO:0008006" key="8">
    <source>
        <dbReference type="Google" id="ProtNLM"/>
    </source>
</evidence>
<dbReference type="EMBL" id="MTYJ01000068">
    <property type="protein sequence ID" value="OQV16911.1"/>
    <property type="molecule type" value="Genomic_DNA"/>
</dbReference>
<dbReference type="Proteomes" id="UP000192578">
    <property type="component" value="Unassembled WGS sequence"/>
</dbReference>
<dbReference type="GO" id="GO:0030431">
    <property type="term" value="P:sleep"/>
    <property type="evidence" value="ECO:0007669"/>
    <property type="project" value="InterPro"/>
</dbReference>
<comment type="caution">
    <text evidence="6">The sequence shown here is derived from an EMBL/GenBank/DDBJ whole genome shotgun (WGS) entry which is preliminary data.</text>
</comment>
<organism evidence="6 7">
    <name type="scientific">Hypsibius exemplaris</name>
    <name type="common">Freshwater tardigrade</name>
    <dbReference type="NCBI Taxonomy" id="2072580"/>
    <lineage>
        <taxon>Eukaryota</taxon>
        <taxon>Metazoa</taxon>
        <taxon>Ecdysozoa</taxon>
        <taxon>Tardigrada</taxon>
        <taxon>Eutardigrada</taxon>
        <taxon>Parachela</taxon>
        <taxon>Hypsibioidea</taxon>
        <taxon>Hypsibiidae</taxon>
        <taxon>Hypsibius</taxon>
    </lineage>
</organism>
<keyword evidence="7" id="KW-1185">Reference proteome</keyword>
<evidence type="ECO:0000256" key="3">
    <source>
        <dbReference type="SAM" id="MobiDB-lite"/>
    </source>
</evidence>
<evidence type="ECO:0000256" key="1">
    <source>
        <dbReference type="ARBA" id="ARBA00022729"/>
    </source>
</evidence>
<feature type="region of interest" description="Disordered" evidence="3">
    <location>
        <begin position="123"/>
        <end position="153"/>
    </location>
</feature>
<feature type="compositionally biased region" description="Polar residues" evidence="3">
    <location>
        <begin position="140"/>
        <end position="153"/>
    </location>
</feature>